<evidence type="ECO:0000313" key="8">
    <source>
        <dbReference type="Proteomes" id="UP000631114"/>
    </source>
</evidence>
<dbReference type="SUPFAM" id="SSF54171">
    <property type="entry name" value="DNA-binding domain"/>
    <property type="match status" value="2"/>
</dbReference>
<accession>A0A835ITM4</accession>
<evidence type="ECO:0000256" key="3">
    <source>
        <dbReference type="ARBA" id="ARBA00023125"/>
    </source>
</evidence>
<dbReference type="Pfam" id="PF00847">
    <property type="entry name" value="AP2"/>
    <property type="match status" value="2"/>
</dbReference>
<dbReference type="Proteomes" id="UP000631114">
    <property type="component" value="Unassembled WGS sequence"/>
</dbReference>
<dbReference type="GO" id="GO:0003700">
    <property type="term" value="F:DNA-binding transcription factor activity"/>
    <property type="evidence" value="ECO:0007669"/>
    <property type="project" value="InterPro"/>
</dbReference>
<comment type="caution">
    <text evidence="7">The sequence shown here is derived from an EMBL/GenBank/DDBJ whole genome shotgun (WGS) entry which is preliminary data.</text>
</comment>
<keyword evidence="4" id="KW-0804">Transcription</keyword>
<evidence type="ECO:0000256" key="2">
    <source>
        <dbReference type="ARBA" id="ARBA00023015"/>
    </source>
</evidence>
<dbReference type="PROSITE" id="PS51032">
    <property type="entry name" value="AP2_ERF"/>
    <property type="match status" value="2"/>
</dbReference>
<dbReference type="PANTHER" id="PTHR31194:SF140">
    <property type="entry name" value="ETHYLENE-RESPONSIVE TRANSCRIPTION FACTOR CRF2"/>
    <property type="match status" value="1"/>
</dbReference>
<dbReference type="PRINTS" id="PR00367">
    <property type="entry name" value="ETHRSPELEMNT"/>
</dbReference>
<dbReference type="GO" id="GO:0005634">
    <property type="term" value="C:nucleus"/>
    <property type="evidence" value="ECO:0007669"/>
    <property type="project" value="UniProtKB-SubCell"/>
</dbReference>
<evidence type="ECO:0000256" key="4">
    <source>
        <dbReference type="ARBA" id="ARBA00023163"/>
    </source>
</evidence>
<proteinExistence type="predicted"/>
<dbReference type="InterPro" id="IPR036955">
    <property type="entry name" value="AP2/ERF_dom_sf"/>
</dbReference>
<evidence type="ECO:0000259" key="6">
    <source>
        <dbReference type="PROSITE" id="PS51032"/>
    </source>
</evidence>
<dbReference type="InterPro" id="IPR001471">
    <property type="entry name" value="AP2/ERF_dom"/>
</dbReference>
<keyword evidence="5" id="KW-0539">Nucleus</keyword>
<protein>
    <recommendedName>
        <fullName evidence="6">AP2/ERF domain-containing protein</fullName>
    </recommendedName>
</protein>
<dbReference type="PANTHER" id="PTHR31194">
    <property type="entry name" value="SHN SHINE , DNA BINDING / TRANSCRIPTION FACTOR"/>
    <property type="match status" value="1"/>
</dbReference>
<reference evidence="7 8" key="1">
    <citation type="submission" date="2020-10" db="EMBL/GenBank/DDBJ databases">
        <title>The Coptis chinensis genome and diversification of protoberbering-type alkaloids.</title>
        <authorList>
            <person name="Wang B."/>
            <person name="Shu S."/>
            <person name="Song C."/>
            <person name="Liu Y."/>
        </authorList>
    </citation>
    <scope>NUCLEOTIDE SEQUENCE [LARGE SCALE GENOMIC DNA]</scope>
    <source>
        <strain evidence="7">HL-2020</strain>
        <tissue evidence="7">Leaf</tissue>
    </source>
</reference>
<dbReference type="EMBL" id="JADFTS010000002">
    <property type="protein sequence ID" value="KAF9621388.1"/>
    <property type="molecule type" value="Genomic_DNA"/>
</dbReference>
<keyword evidence="3" id="KW-0238">DNA-binding</keyword>
<gene>
    <name evidence="7" type="ORF">IFM89_020587</name>
</gene>
<dbReference type="InterPro" id="IPR016177">
    <property type="entry name" value="DNA-bd_dom_sf"/>
</dbReference>
<evidence type="ECO:0000313" key="7">
    <source>
        <dbReference type="EMBL" id="KAF9621388.1"/>
    </source>
</evidence>
<dbReference type="FunFam" id="3.30.730.10:FF:000001">
    <property type="entry name" value="Ethylene-responsive transcription factor 2"/>
    <property type="match status" value="1"/>
</dbReference>
<dbReference type="Gene3D" id="3.30.730.10">
    <property type="entry name" value="AP2/ERF domain"/>
    <property type="match status" value="2"/>
</dbReference>
<keyword evidence="8" id="KW-1185">Reference proteome</keyword>
<dbReference type="OrthoDB" id="610645at2759"/>
<dbReference type="CDD" id="cd00018">
    <property type="entry name" value="AP2"/>
    <property type="match status" value="2"/>
</dbReference>
<keyword evidence="2" id="KW-0805">Transcription regulation</keyword>
<feature type="domain" description="AP2/ERF" evidence="6">
    <location>
        <begin position="95"/>
        <end position="150"/>
    </location>
</feature>
<dbReference type="InterPro" id="IPR050913">
    <property type="entry name" value="AP2/ERF_ERF"/>
</dbReference>
<dbReference type="AlphaFoldDB" id="A0A835ITM4"/>
<feature type="domain" description="AP2/ERF" evidence="6">
    <location>
        <begin position="261"/>
        <end position="318"/>
    </location>
</feature>
<organism evidence="7 8">
    <name type="scientific">Coptis chinensis</name>
    <dbReference type="NCBI Taxonomy" id="261450"/>
    <lineage>
        <taxon>Eukaryota</taxon>
        <taxon>Viridiplantae</taxon>
        <taxon>Streptophyta</taxon>
        <taxon>Embryophyta</taxon>
        <taxon>Tracheophyta</taxon>
        <taxon>Spermatophyta</taxon>
        <taxon>Magnoliopsida</taxon>
        <taxon>Ranunculales</taxon>
        <taxon>Ranunculaceae</taxon>
        <taxon>Coptidoideae</taxon>
        <taxon>Coptis</taxon>
    </lineage>
</organism>
<name>A0A835ITM4_9MAGN</name>
<dbReference type="GO" id="GO:0003677">
    <property type="term" value="F:DNA binding"/>
    <property type="evidence" value="ECO:0007669"/>
    <property type="project" value="UniProtKB-KW"/>
</dbReference>
<comment type="subcellular location">
    <subcellularLocation>
        <location evidence="1">Nucleus</location>
    </subcellularLocation>
</comment>
<sequence>MEQNKGIMYDEEFAPIKYPKQVLKTSKLVKGGETGQIRPKKVTFRYNDSDTTDSSSDEDIKFASRVKTINLKLEDQEEKLNAKSCSEKKNNKAKEFKGVRQRSLGRWAAEIRDGDKIVWLGTYNTAEEAAIAYDDAAVRLRGPNAVTNFPTLTLGSSTGWARNGIEQKKCILYDEKLKPIMKYSEQVLKSSKLVNSGQIGRNIKHKVVRFSCTDANATDSSSDSEEEFERRVKTYVSEINFKEKGKQPKKPVGEKKMKTSKYIGVSKRRWGTWAAEIRDLAQGKRFWLGTFATAEEAAIAYDNAAIRLRGSKAVTNFPFPTQTLDIGNPQSPQKIPHPNIGQKYRTEIGFVNSSI</sequence>
<evidence type="ECO:0000256" key="1">
    <source>
        <dbReference type="ARBA" id="ARBA00004123"/>
    </source>
</evidence>
<dbReference type="SMART" id="SM00380">
    <property type="entry name" value="AP2"/>
    <property type="match status" value="2"/>
</dbReference>
<evidence type="ECO:0000256" key="5">
    <source>
        <dbReference type="ARBA" id="ARBA00023242"/>
    </source>
</evidence>